<proteinExistence type="predicted"/>
<protein>
    <submittedName>
        <fullName evidence="2">Uncharacterized protein</fullName>
    </submittedName>
</protein>
<evidence type="ECO:0000313" key="2">
    <source>
        <dbReference type="EMBL" id="AYV86200.1"/>
    </source>
</evidence>
<evidence type="ECO:0000256" key="1">
    <source>
        <dbReference type="SAM" id="MobiDB-lite"/>
    </source>
</evidence>
<dbReference type="Gene3D" id="3.40.50.150">
    <property type="entry name" value="Vaccinia Virus protein VP39"/>
    <property type="match status" value="1"/>
</dbReference>
<organism evidence="2">
    <name type="scientific">Solumvirus sp</name>
    <dbReference type="NCBI Taxonomy" id="2487773"/>
    <lineage>
        <taxon>Viruses</taxon>
        <taxon>Pithoviruses</taxon>
    </lineage>
</organism>
<feature type="region of interest" description="Disordered" evidence="1">
    <location>
        <begin position="490"/>
        <end position="509"/>
    </location>
</feature>
<reference evidence="2" key="1">
    <citation type="submission" date="2018-10" db="EMBL/GenBank/DDBJ databases">
        <title>Hidden diversity of soil giant viruses.</title>
        <authorList>
            <person name="Schulz F."/>
            <person name="Alteio L."/>
            <person name="Goudeau D."/>
            <person name="Ryan E.M."/>
            <person name="Malmstrom R.R."/>
            <person name="Blanchard J."/>
            <person name="Woyke T."/>
        </authorList>
    </citation>
    <scope>NUCLEOTIDE SEQUENCE</scope>
    <source>
        <strain evidence="2">SMV1</strain>
    </source>
</reference>
<sequence length="711" mass="78433">MSEPSTLPLIRCGDCLKPVLNSQLYDQLYEQGLRGVAIFNEIERITGKKIRPCCRITLFNPTIINRVNEPLKITTDEAGNKYVEVGAGQLSRMLPVRTFYLTPQTPENKKIRSERTAAQYGESFGTFDLRVNLKSNEVKVYDETLKEQIWAVTLPKRGSLIANIIFIIDYVIKRGIDIVYYGELDELKILAQFFPQTTFYAYRSVGSNNKQGFTNNVKFSVNDLEIDLTLLSVRKSKIALIADVNLATSEKSLEKQEQFVTALKPIVSYLSFRPPYITKDRTEYKYFSGKLYYIPWGKSTSTETKLVVTAPYDKISYDLKNYESTLFYHNYTRRNDETRYRNLFMPSNGGNKVYSPSKDVNLPTITDPLGGENGEGGELARKTYLRFLNETKLELSSGELLNDYDTTYECYVLSEYIRYVDGKIASDARVFSVSDLGSSTLYKTLGLSAYITKMFSQPSNQLGTLRQKSKNVMVARPESSKQIGSYLSRRAGVSGGGERKEGTSTITNPFESAATGTAAAPAVETFANPFETGSMTNISQSNKHPNTTTSGFKIEVINETPVIKNEPIIVNPFASIGTTISNPFAAAPVSTVIPVVTSTITPAATPIVAPINTPFNPFNPVVSIPTTAPITSGTIFNPFAPIKPTPSNLSDVKGMPTSNIVGVPSNAPSSIRNPFAPIITNTSSGTSNAPQTATYNPFATASTYNPFAPKK</sequence>
<dbReference type="EMBL" id="MK072499">
    <property type="protein sequence ID" value="AYV86200.1"/>
    <property type="molecule type" value="Genomic_DNA"/>
</dbReference>
<name>A0A3G5AGH2_9VIRU</name>
<gene>
    <name evidence="2" type="ORF">Solumvirus2_7</name>
</gene>
<dbReference type="InterPro" id="IPR029063">
    <property type="entry name" value="SAM-dependent_MTases_sf"/>
</dbReference>
<accession>A0A3G5AGH2</accession>
<dbReference type="SUPFAM" id="SSF53335">
    <property type="entry name" value="S-adenosyl-L-methionine-dependent methyltransferases"/>
    <property type="match status" value="1"/>
</dbReference>